<keyword evidence="2" id="KW-0813">Transport</keyword>
<comment type="similarity">
    <text evidence="1">Belongs to the bacterial solute-binding protein 1 family.</text>
</comment>
<dbReference type="InterPro" id="IPR050490">
    <property type="entry name" value="Bact_solute-bd_prot1"/>
</dbReference>
<dbReference type="SUPFAM" id="SSF53850">
    <property type="entry name" value="Periplasmic binding protein-like II"/>
    <property type="match status" value="1"/>
</dbReference>
<evidence type="ECO:0000256" key="2">
    <source>
        <dbReference type="ARBA" id="ARBA00022448"/>
    </source>
</evidence>
<protein>
    <submittedName>
        <fullName evidence="4">ABC transporter, substrate-binding protein (Cluster 1, maltose/g3p/polyamine/iron)</fullName>
    </submittedName>
</protein>
<dbReference type="InterPro" id="IPR006059">
    <property type="entry name" value="SBP"/>
</dbReference>
<dbReference type="EMBL" id="UOEM01000026">
    <property type="protein sequence ID" value="VAW11041.1"/>
    <property type="molecule type" value="Genomic_DNA"/>
</dbReference>
<gene>
    <name evidence="4" type="ORF">MNBD_ALPHA09-1043</name>
</gene>
<proteinExistence type="inferred from homology"/>
<evidence type="ECO:0000313" key="4">
    <source>
        <dbReference type="EMBL" id="VAW11041.1"/>
    </source>
</evidence>
<keyword evidence="3" id="KW-0732">Signal</keyword>
<feature type="non-terminal residue" evidence="4">
    <location>
        <position position="340"/>
    </location>
</feature>
<dbReference type="Pfam" id="PF01547">
    <property type="entry name" value="SBP_bac_1"/>
    <property type="match status" value="1"/>
</dbReference>
<accession>A0A3B0SX83</accession>
<evidence type="ECO:0000256" key="1">
    <source>
        <dbReference type="ARBA" id="ARBA00008520"/>
    </source>
</evidence>
<dbReference type="AlphaFoldDB" id="A0A3B0SX83"/>
<dbReference type="PANTHER" id="PTHR43649">
    <property type="entry name" value="ARABINOSE-BINDING PROTEIN-RELATED"/>
    <property type="match status" value="1"/>
</dbReference>
<sequence length="340" mass="37908">MRSLGKITTVLGGAATAALFTAAMFASAPVSAQEEVVLRMAVPDWPPTRIMKDLFDKSYKAKSGKKVTLEPDFIPWPDYYTRLSASLTSGEKRYNMAVSDSQWLGAFIEGGYYKKLNDDIDADPELQAIMKALSPVLVDAYSTYPHKSKNYYGFPQMPDVLVSYYRTDVFCDAGEQAAFKAKYSVKLPCTQAEMNDADWDMVERFGEFFARKKGENLAGKPADDDFFGIAYQAGKGYDFSTMQIASMIWQYGGNIWDETKAPTGRAEGVVNSPEAVEGFNRFLSLLKYMPPVVKTGSMDIFKQDELFREGKVAYMINWIGFAESSINPKTSKVSDVVDFA</sequence>
<name>A0A3B0SX83_9ZZZZ</name>
<evidence type="ECO:0000256" key="3">
    <source>
        <dbReference type="ARBA" id="ARBA00022729"/>
    </source>
</evidence>
<dbReference type="PANTHER" id="PTHR43649:SF34">
    <property type="entry name" value="ABC TRANSPORTER PERIPLASMIC-BINDING PROTEIN YCJN-RELATED"/>
    <property type="match status" value="1"/>
</dbReference>
<reference evidence="4" key="1">
    <citation type="submission" date="2018-06" db="EMBL/GenBank/DDBJ databases">
        <authorList>
            <person name="Zhirakovskaya E."/>
        </authorList>
    </citation>
    <scope>NUCLEOTIDE SEQUENCE</scope>
</reference>
<dbReference type="Gene3D" id="3.40.190.10">
    <property type="entry name" value="Periplasmic binding protein-like II"/>
    <property type="match status" value="2"/>
</dbReference>
<organism evidence="4">
    <name type="scientific">hydrothermal vent metagenome</name>
    <dbReference type="NCBI Taxonomy" id="652676"/>
    <lineage>
        <taxon>unclassified sequences</taxon>
        <taxon>metagenomes</taxon>
        <taxon>ecological metagenomes</taxon>
    </lineage>
</organism>